<protein>
    <submittedName>
        <fullName evidence="6">LysR family transcriptional regulator</fullName>
    </submittedName>
</protein>
<keyword evidence="2" id="KW-0805">Transcription regulation</keyword>
<dbReference type="EMBL" id="BAABWU010000010">
    <property type="protein sequence ID" value="GAA6197264.1"/>
    <property type="molecule type" value="Genomic_DNA"/>
</dbReference>
<keyword evidence="3" id="KW-0238">DNA-binding</keyword>
<evidence type="ECO:0000256" key="3">
    <source>
        <dbReference type="ARBA" id="ARBA00023125"/>
    </source>
</evidence>
<sequence length="297" mass="32307">MERLPSFSGLTAFYAAARHGTLTAAAEELNVSQPAISRRIATLEADLGSNLFDRTHKPARITHAGKELLQALHSGFGQIEDAVSQIRKAAETRIVTVTAPSGFVGFWLIPHLGELEQAFPEVTIRIISQEYGEAVRPGDLTIRFGLPGGGGEAEARLLSNEVYAAASPLYLARLGMTAQGYDFSRMTFLTMETARSQWHDWPSWFKSAGQVMPRGARVLDFNSYAMLVNAGLAGQGVFLAWGGILDSFTETGALLRLQAPTTTSARGYFAGLRDGAAARQDVRQILDWIVEKAQFND</sequence>
<proteinExistence type="inferred from homology"/>
<keyword evidence="7" id="KW-1185">Reference proteome</keyword>
<comment type="caution">
    <text evidence="6">The sequence shown here is derived from an EMBL/GenBank/DDBJ whole genome shotgun (WGS) entry which is preliminary data.</text>
</comment>
<feature type="domain" description="HTH lysR-type" evidence="5">
    <location>
        <begin position="5"/>
        <end position="62"/>
    </location>
</feature>
<dbReference type="SUPFAM" id="SSF53850">
    <property type="entry name" value="Periplasmic binding protein-like II"/>
    <property type="match status" value="1"/>
</dbReference>
<comment type="similarity">
    <text evidence="1">Belongs to the LysR transcriptional regulatory family.</text>
</comment>
<dbReference type="InterPro" id="IPR036390">
    <property type="entry name" value="WH_DNA-bd_sf"/>
</dbReference>
<evidence type="ECO:0000259" key="5">
    <source>
        <dbReference type="PROSITE" id="PS50931"/>
    </source>
</evidence>
<evidence type="ECO:0000256" key="1">
    <source>
        <dbReference type="ARBA" id="ARBA00009437"/>
    </source>
</evidence>
<evidence type="ECO:0000313" key="6">
    <source>
        <dbReference type="EMBL" id="GAA6197264.1"/>
    </source>
</evidence>
<accession>A0ABQ0AN62</accession>
<organism evidence="6 7">
    <name type="scientific">Pseudophaeobacter arcticus</name>
    <dbReference type="NCBI Taxonomy" id="385492"/>
    <lineage>
        <taxon>Bacteria</taxon>
        <taxon>Pseudomonadati</taxon>
        <taxon>Pseudomonadota</taxon>
        <taxon>Alphaproteobacteria</taxon>
        <taxon>Rhodobacterales</taxon>
        <taxon>Paracoccaceae</taxon>
        <taxon>Pseudophaeobacter</taxon>
    </lineage>
</organism>
<evidence type="ECO:0000313" key="7">
    <source>
        <dbReference type="Proteomes" id="UP001441944"/>
    </source>
</evidence>
<reference evidence="6 7" key="1">
    <citation type="submission" date="2024-04" db="EMBL/GenBank/DDBJ databases">
        <title>Draft genome sequence of Pseudophaeobacter arcticus NBRC 116598.</title>
        <authorList>
            <person name="Miyakawa T."/>
            <person name="Kusuya Y."/>
            <person name="Miura T."/>
        </authorList>
    </citation>
    <scope>NUCLEOTIDE SEQUENCE [LARGE SCALE GENOMIC DNA]</scope>
    <source>
        <strain evidence="6 7">SU-CL00105</strain>
    </source>
</reference>
<dbReference type="InterPro" id="IPR000847">
    <property type="entry name" value="LysR_HTH_N"/>
</dbReference>
<dbReference type="Gene3D" id="1.10.10.10">
    <property type="entry name" value="Winged helix-like DNA-binding domain superfamily/Winged helix DNA-binding domain"/>
    <property type="match status" value="1"/>
</dbReference>
<dbReference type="SUPFAM" id="SSF46785">
    <property type="entry name" value="Winged helix' DNA-binding domain"/>
    <property type="match status" value="1"/>
</dbReference>
<evidence type="ECO:0000256" key="4">
    <source>
        <dbReference type="ARBA" id="ARBA00023163"/>
    </source>
</evidence>
<dbReference type="PANTHER" id="PTHR30537:SF26">
    <property type="entry name" value="GLYCINE CLEAVAGE SYSTEM TRANSCRIPTIONAL ACTIVATOR"/>
    <property type="match status" value="1"/>
</dbReference>
<dbReference type="PROSITE" id="PS50931">
    <property type="entry name" value="HTH_LYSR"/>
    <property type="match status" value="1"/>
</dbReference>
<dbReference type="Pfam" id="PF03466">
    <property type="entry name" value="LysR_substrate"/>
    <property type="match status" value="1"/>
</dbReference>
<dbReference type="PANTHER" id="PTHR30537">
    <property type="entry name" value="HTH-TYPE TRANSCRIPTIONAL REGULATOR"/>
    <property type="match status" value="1"/>
</dbReference>
<keyword evidence="4" id="KW-0804">Transcription</keyword>
<dbReference type="Pfam" id="PF00126">
    <property type="entry name" value="HTH_1"/>
    <property type="match status" value="1"/>
</dbReference>
<dbReference type="Gene3D" id="3.40.190.10">
    <property type="entry name" value="Periplasmic binding protein-like II"/>
    <property type="match status" value="2"/>
</dbReference>
<evidence type="ECO:0000256" key="2">
    <source>
        <dbReference type="ARBA" id="ARBA00023015"/>
    </source>
</evidence>
<dbReference type="InterPro" id="IPR005119">
    <property type="entry name" value="LysR_subst-bd"/>
</dbReference>
<gene>
    <name evidence="6" type="ORF">NBRC116598_27080</name>
</gene>
<dbReference type="RefSeq" id="WP_295453329.1">
    <property type="nucleotide sequence ID" value="NZ_BAABWU010000010.1"/>
</dbReference>
<dbReference type="PRINTS" id="PR00039">
    <property type="entry name" value="HTHLYSR"/>
</dbReference>
<dbReference type="InterPro" id="IPR036388">
    <property type="entry name" value="WH-like_DNA-bd_sf"/>
</dbReference>
<dbReference type="InterPro" id="IPR058163">
    <property type="entry name" value="LysR-type_TF_proteobact-type"/>
</dbReference>
<name>A0ABQ0AN62_9RHOB</name>
<dbReference type="Proteomes" id="UP001441944">
    <property type="component" value="Unassembled WGS sequence"/>
</dbReference>